<feature type="binding site" evidence="6">
    <location>
        <begin position="216"/>
        <end position="219"/>
    </location>
    <ligand>
        <name>pyridoxal 5'-phosphate</name>
        <dbReference type="ChEBI" id="CHEBI:597326"/>
    </ligand>
</feature>
<comment type="miscellaneous">
    <text evidence="6">May also have succinyldiaminopimelate aminotransferase activity, thus carrying out the corresponding step in lysine biosynthesis.</text>
</comment>
<keyword evidence="8" id="KW-1185">Reference proteome</keyword>
<comment type="catalytic activity">
    <reaction evidence="6">
        <text>N(2)-acetyl-L-ornithine + 2-oxoglutarate = N-acetyl-L-glutamate 5-semialdehyde + L-glutamate</text>
        <dbReference type="Rhea" id="RHEA:18049"/>
        <dbReference type="ChEBI" id="CHEBI:16810"/>
        <dbReference type="ChEBI" id="CHEBI:29123"/>
        <dbReference type="ChEBI" id="CHEBI:29985"/>
        <dbReference type="ChEBI" id="CHEBI:57805"/>
        <dbReference type="EC" id="2.6.1.11"/>
    </reaction>
</comment>
<comment type="caution">
    <text evidence="7">The sequence shown here is derived from an EMBL/GenBank/DDBJ whole genome shotgun (WGS) entry which is preliminary data.</text>
</comment>
<evidence type="ECO:0000256" key="4">
    <source>
        <dbReference type="ARBA" id="ARBA00022679"/>
    </source>
</evidence>
<keyword evidence="2 6" id="KW-0032">Aminotransferase</keyword>
<dbReference type="RefSeq" id="WP_059036756.1">
    <property type="nucleotide sequence ID" value="NZ_JAADZU010000043.1"/>
</dbReference>
<keyword evidence="6" id="KW-0963">Cytoplasm</keyword>
<dbReference type="GO" id="GO:0005737">
    <property type="term" value="C:cytoplasm"/>
    <property type="evidence" value="ECO:0007669"/>
    <property type="project" value="UniProtKB-SubCell"/>
</dbReference>
<feature type="binding site" evidence="6">
    <location>
        <begin position="105"/>
        <end position="106"/>
    </location>
    <ligand>
        <name>pyridoxal 5'-phosphate</name>
        <dbReference type="ChEBI" id="CHEBI:597326"/>
    </ligand>
</feature>
<sequence>MTAPWQQRWSSALMNNYGTPAVALAKGEGAYVWDAEGNRYLDLLGGIAVNALGHAHPAIVEAVTAQLQTLGHVSNLYISPPVVELAERLLDKFGHPGRAFFCNSGTEANEAAFKLARRTGRPQIIAAEKAFHGRTMGALAMTGQPAKRAPFEPMPAGVDFVPYGDVAALDAAVGEQTAAVILEPIQGEAGVIVPPVDYLAQARRITAERGALLILDEVQTGVARTGSFFAHQAAGVVPDVMTLAKGLGGGLPIGACLATGPAAELFTPGQHGTTFGGNPVSAAAALAVLAEIDQHNLVEHVASVGKTLAAGIEDLGHPLVSTVRGSGLLLGIVLSAPRAAAVEGAARAGGFLINAPAPDVIRLAPPLILTEEQAGDFVAALPGFLDAAAQTEEQS</sequence>
<dbReference type="InterPro" id="IPR015424">
    <property type="entry name" value="PyrdxlP-dep_Trfase"/>
</dbReference>
<dbReference type="InterPro" id="IPR049704">
    <property type="entry name" value="Aminotrans_3_PPA_site"/>
</dbReference>
<dbReference type="InterPro" id="IPR015422">
    <property type="entry name" value="PyrdxlP-dep_Trfase_small"/>
</dbReference>
<keyword evidence="4 6" id="KW-0808">Transferase</keyword>
<dbReference type="GO" id="GO:0042802">
    <property type="term" value="F:identical protein binding"/>
    <property type="evidence" value="ECO:0007669"/>
    <property type="project" value="TreeGrafter"/>
</dbReference>
<dbReference type="Gene3D" id="3.90.1150.10">
    <property type="entry name" value="Aspartate Aminotransferase, domain 1"/>
    <property type="match status" value="1"/>
</dbReference>
<dbReference type="Proteomes" id="UP000466307">
    <property type="component" value="Unassembled WGS sequence"/>
</dbReference>
<dbReference type="PROSITE" id="PS00600">
    <property type="entry name" value="AA_TRANSFER_CLASS_3"/>
    <property type="match status" value="1"/>
</dbReference>
<dbReference type="AlphaFoldDB" id="A0A7K3LR18"/>
<organism evidence="7 8">
    <name type="scientific">Gordonia desulfuricans</name>
    <dbReference type="NCBI Taxonomy" id="89051"/>
    <lineage>
        <taxon>Bacteria</taxon>
        <taxon>Bacillati</taxon>
        <taxon>Actinomycetota</taxon>
        <taxon>Actinomycetes</taxon>
        <taxon>Mycobacteriales</taxon>
        <taxon>Gordoniaceae</taxon>
        <taxon>Gordonia</taxon>
    </lineage>
</organism>
<keyword evidence="3 6" id="KW-0028">Amino-acid biosynthesis</keyword>
<evidence type="ECO:0000256" key="6">
    <source>
        <dbReference type="HAMAP-Rule" id="MF_01107"/>
    </source>
</evidence>
<accession>A0A7K3LR18</accession>
<comment type="cofactor">
    <cofactor evidence="6">
        <name>pyridoxal 5'-phosphate</name>
        <dbReference type="ChEBI" id="CHEBI:597326"/>
    </cofactor>
    <text evidence="6">Binds 1 pyridoxal phosphate per subunit.</text>
</comment>
<feature type="binding site" evidence="6">
    <location>
        <position position="131"/>
    </location>
    <ligand>
        <name>pyridoxal 5'-phosphate</name>
        <dbReference type="ChEBI" id="CHEBI:597326"/>
    </ligand>
</feature>
<evidence type="ECO:0000256" key="5">
    <source>
        <dbReference type="ARBA" id="ARBA00022898"/>
    </source>
</evidence>
<dbReference type="NCBIfam" id="NF002874">
    <property type="entry name" value="PRK03244.1"/>
    <property type="match status" value="1"/>
</dbReference>
<dbReference type="NCBIfam" id="TIGR00707">
    <property type="entry name" value="argD"/>
    <property type="match status" value="1"/>
</dbReference>
<protein>
    <recommendedName>
        <fullName evidence="6">Acetylornithine aminotransferase</fullName>
        <shortName evidence="6">ACOAT</shortName>
        <ecNumber evidence="6">2.6.1.11</ecNumber>
    </recommendedName>
</protein>
<keyword evidence="5 6" id="KW-0663">Pyridoxal phosphate</keyword>
<comment type="similarity">
    <text evidence="6">Belongs to the class-III pyridoxal-phosphate-dependent aminotransferase family. ArgD subfamily.</text>
</comment>
<feature type="binding site" evidence="6">
    <location>
        <position position="273"/>
    </location>
    <ligand>
        <name>N(2)-acetyl-L-ornithine</name>
        <dbReference type="ChEBI" id="CHEBI:57805"/>
    </ligand>
</feature>
<dbReference type="Pfam" id="PF00202">
    <property type="entry name" value="Aminotran_3"/>
    <property type="match status" value="1"/>
</dbReference>
<dbReference type="InterPro" id="IPR050103">
    <property type="entry name" value="Class-III_PLP-dep_AT"/>
</dbReference>
<keyword evidence="1 6" id="KW-0055">Arginine biosynthesis</keyword>
<reference evidence="7 8" key="1">
    <citation type="submission" date="2020-01" db="EMBL/GenBank/DDBJ databases">
        <title>Investigation of new actinobacteria for the biodesulphurisation of diesel fuel.</title>
        <authorList>
            <person name="Athi Narayanan S.M."/>
        </authorList>
    </citation>
    <scope>NUCLEOTIDE SEQUENCE [LARGE SCALE GENOMIC DNA]</scope>
    <source>
        <strain evidence="7 8">213E</strain>
    </source>
</reference>
<dbReference type="PANTHER" id="PTHR11986:SF79">
    <property type="entry name" value="ACETYLORNITHINE AMINOTRANSFERASE, MITOCHONDRIAL"/>
    <property type="match status" value="1"/>
</dbReference>
<dbReference type="EMBL" id="JAADZU010000043">
    <property type="protein sequence ID" value="NDK90658.1"/>
    <property type="molecule type" value="Genomic_DNA"/>
</dbReference>
<evidence type="ECO:0000313" key="8">
    <source>
        <dbReference type="Proteomes" id="UP000466307"/>
    </source>
</evidence>
<dbReference type="GO" id="GO:0006526">
    <property type="term" value="P:L-arginine biosynthetic process"/>
    <property type="evidence" value="ECO:0007669"/>
    <property type="project" value="UniProtKB-UniRule"/>
</dbReference>
<dbReference type="CDD" id="cd00610">
    <property type="entry name" value="OAT_like"/>
    <property type="match status" value="1"/>
</dbReference>
<dbReference type="FunFam" id="3.40.640.10:FF:000004">
    <property type="entry name" value="Acetylornithine aminotransferase"/>
    <property type="match status" value="1"/>
</dbReference>
<dbReference type="InterPro" id="IPR004636">
    <property type="entry name" value="AcOrn/SuccOrn_fam"/>
</dbReference>
<dbReference type="GO" id="GO:0030170">
    <property type="term" value="F:pyridoxal phosphate binding"/>
    <property type="evidence" value="ECO:0007669"/>
    <property type="project" value="InterPro"/>
</dbReference>
<dbReference type="UniPathway" id="UPA00068">
    <property type="reaction ID" value="UER00109"/>
</dbReference>
<feature type="modified residue" description="N6-(pyridoxal phosphate)lysine" evidence="6">
    <location>
        <position position="245"/>
    </location>
</feature>
<dbReference type="PANTHER" id="PTHR11986">
    <property type="entry name" value="AMINOTRANSFERASE CLASS III"/>
    <property type="match status" value="1"/>
</dbReference>
<dbReference type="NCBIfam" id="NF002325">
    <property type="entry name" value="PRK01278.1"/>
    <property type="match status" value="1"/>
</dbReference>
<evidence type="ECO:0000256" key="1">
    <source>
        <dbReference type="ARBA" id="ARBA00022571"/>
    </source>
</evidence>
<comment type="subcellular location">
    <subcellularLocation>
        <location evidence="6">Cytoplasm</location>
    </subcellularLocation>
</comment>
<dbReference type="InterPro" id="IPR005814">
    <property type="entry name" value="Aminotrans_3"/>
</dbReference>
<feature type="binding site" evidence="6">
    <location>
        <position position="274"/>
    </location>
    <ligand>
        <name>pyridoxal 5'-phosphate</name>
        <dbReference type="ChEBI" id="CHEBI:597326"/>
    </ligand>
</feature>
<dbReference type="InterPro" id="IPR015421">
    <property type="entry name" value="PyrdxlP-dep_Trfase_major"/>
</dbReference>
<evidence type="ECO:0000256" key="3">
    <source>
        <dbReference type="ARBA" id="ARBA00022605"/>
    </source>
</evidence>
<dbReference type="EC" id="2.6.1.11" evidence="6"/>
<evidence type="ECO:0000256" key="2">
    <source>
        <dbReference type="ARBA" id="ARBA00022576"/>
    </source>
</evidence>
<name>A0A7K3LR18_9ACTN</name>
<dbReference type="Gene3D" id="3.40.640.10">
    <property type="entry name" value="Type I PLP-dependent aspartate aminotransferase-like (Major domain)"/>
    <property type="match status" value="1"/>
</dbReference>
<dbReference type="PIRSF" id="PIRSF000521">
    <property type="entry name" value="Transaminase_4ab_Lys_Orn"/>
    <property type="match status" value="1"/>
</dbReference>
<dbReference type="SUPFAM" id="SSF53383">
    <property type="entry name" value="PLP-dependent transferases"/>
    <property type="match status" value="1"/>
</dbReference>
<comment type="subunit">
    <text evidence="6">Homodimer.</text>
</comment>
<proteinExistence type="inferred from homology"/>
<dbReference type="HAMAP" id="MF_01107">
    <property type="entry name" value="ArgD_aminotrans_3"/>
    <property type="match status" value="1"/>
</dbReference>
<feature type="binding site" evidence="6">
    <location>
        <position position="134"/>
    </location>
    <ligand>
        <name>N(2)-acetyl-L-ornithine</name>
        <dbReference type="ChEBI" id="CHEBI:57805"/>
    </ligand>
</feature>
<gene>
    <name evidence="6" type="primary">argD</name>
    <name evidence="7" type="ORF">GYA93_13865</name>
</gene>
<comment type="pathway">
    <text evidence="6">Amino-acid biosynthesis; L-arginine biosynthesis; N(2)-acetyl-L-ornithine from L-glutamate: step 4/4.</text>
</comment>
<evidence type="ECO:0000313" key="7">
    <source>
        <dbReference type="EMBL" id="NDK90658.1"/>
    </source>
</evidence>
<dbReference type="GO" id="GO:0003992">
    <property type="term" value="F:N2-acetyl-L-ornithine:2-oxoglutarate 5-aminotransferase activity"/>
    <property type="evidence" value="ECO:0007669"/>
    <property type="project" value="UniProtKB-UniRule"/>
</dbReference>